<dbReference type="Proteomes" id="UP001596512">
    <property type="component" value="Unassembled WGS sequence"/>
</dbReference>
<sequence length="87" mass="10202">MLAELAHRVLLELFERATTDPWAEPLYRIAADAPDTDRVWDVLAPRRTRRTWRATWNIGDLFADLTPGQRAVHFPGCPMWTRSRRSR</sequence>
<keyword evidence="2" id="KW-1185">Reference proteome</keyword>
<evidence type="ECO:0000313" key="2">
    <source>
        <dbReference type="Proteomes" id="UP001596512"/>
    </source>
</evidence>
<evidence type="ECO:0000313" key="1">
    <source>
        <dbReference type="EMBL" id="MFC7615567.1"/>
    </source>
</evidence>
<accession>A0ABW2TP36</accession>
<organism evidence="1 2">
    <name type="scientific">Actinokineospora soli</name>
    <dbReference type="NCBI Taxonomy" id="1048753"/>
    <lineage>
        <taxon>Bacteria</taxon>
        <taxon>Bacillati</taxon>
        <taxon>Actinomycetota</taxon>
        <taxon>Actinomycetes</taxon>
        <taxon>Pseudonocardiales</taxon>
        <taxon>Pseudonocardiaceae</taxon>
        <taxon>Actinokineospora</taxon>
    </lineage>
</organism>
<dbReference type="EMBL" id="JBHTEY010000004">
    <property type="protein sequence ID" value="MFC7615567.1"/>
    <property type="molecule type" value="Genomic_DNA"/>
</dbReference>
<proteinExistence type="predicted"/>
<reference evidence="2" key="1">
    <citation type="journal article" date="2019" name="Int. J. Syst. Evol. Microbiol.">
        <title>The Global Catalogue of Microorganisms (GCM) 10K type strain sequencing project: providing services to taxonomists for standard genome sequencing and annotation.</title>
        <authorList>
            <consortium name="The Broad Institute Genomics Platform"/>
            <consortium name="The Broad Institute Genome Sequencing Center for Infectious Disease"/>
            <person name="Wu L."/>
            <person name="Ma J."/>
        </authorList>
    </citation>
    <scope>NUCLEOTIDE SEQUENCE [LARGE SCALE GENOMIC DNA]</scope>
    <source>
        <strain evidence="2">JCM 17695</strain>
    </source>
</reference>
<comment type="caution">
    <text evidence="1">The sequence shown here is derived from an EMBL/GenBank/DDBJ whole genome shotgun (WGS) entry which is preliminary data.</text>
</comment>
<gene>
    <name evidence="1" type="ORF">ACFQV2_20735</name>
</gene>
<protein>
    <submittedName>
        <fullName evidence="1">Uncharacterized protein</fullName>
    </submittedName>
</protein>
<name>A0ABW2TP36_9PSEU</name>